<evidence type="ECO:0000256" key="1">
    <source>
        <dbReference type="ARBA" id="ARBA00004141"/>
    </source>
</evidence>
<feature type="region of interest" description="Disordered" evidence="5">
    <location>
        <begin position="316"/>
        <end position="374"/>
    </location>
</feature>
<feature type="transmembrane region" description="Helical" evidence="6">
    <location>
        <begin position="86"/>
        <end position="106"/>
    </location>
</feature>
<evidence type="ECO:0000256" key="3">
    <source>
        <dbReference type="ARBA" id="ARBA00022989"/>
    </source>
</evidence>
<dbReference type="EMBL" id="MU863677">
    <property type="protein sequence ID" value="KAK4097356.1"/>
    <property type="molecule type" value="Genomic_DNA"/>
</dbReference>
<proteinExistence type="predicted"/>
<feature type="compositionally biased region" description="Polar residues" evidence="5">
    <location>
        <begin position="364"/>
        <end position="374"/>
    </location>
</feature>
<keyword evidence="2 6" id="KW-0812">Transmembrane</keyword>
<keyword evidence="8" id="KW-1185">Reference proteome</keyword>
<evidence type="ECO:0000256" key="6">
    <source>
        <dbReference type="SAM" id="Phobius"/>
    </source>
</evidence>
<evidence type="ECO:0000313" key="7">
    <source>
        <dbReference type="EMBL" id="KAK4097356.1"/>
    </source>
</evidence>
<feature type="transmembrane region" description="Helical" evidence="6">
    <location>
        <begin position="201"/>
        <end position="223"/>
    </location>
</feature>
<accession>A0AAN6PUK9</accession>
<evidence type="ECO:0000256" key="4">
    <source>
        <dbReference type="ARBA" id="ARBA00023136"/>
    </source>
</evidence>
<dbReference type="Proteomes" id="UP001305647">
    <property type="component" value="Unassembled WGS sequence"/>
</dbReference>
<sequence>MTPTPSPSLSPPPEPATAPPTCTTATPDSRGYVPPQACNAHYGFYPSWEWNLVFAVGFLVASVLHAAQMLLLLLRRRTEGRKRSNGWFCWVIVMGALWEFVCFALRTLGAFDQQDGGLVVGSTLLFLLAPLWINAFVYMVVARLVHFLLPPPSQRIFGLSPRWLAKVFVAADVASFFIQAAGGGMLANQDGGDTVETGRRVYMAGIGVQLLFVVIFVVVTAVFHVRLERLLKVGLLEARCDPALARHLVWSVFAVIALIVVRIVFRFVEFSGGVSASNPILVNEAYQLGLDALPMLIALLIMNAVHPGKVLTGPESSLPATWPRGRKAKSRDDSGYQGIDTPSMELNARSRQGIDTPSVELNARSRQAEQSDSV</sequence>
<comment type="caution">
    <text evidence="7">The sequence shown here is derived from an EMBL/GenBank/DDBJ whole genome shotgun (WGS) entry which is preliminary data.</text>
</comment>
<feature type="transmembrane region" description="Helical" evidence="6">
    <location>
        <begin position="52"/>
        <end position="74"/>
    </location>
</feature>
<dbReference type="AlphaFoldDB" id="A0AAN6PUK9"/>
<organism evidence="7 8">
    <name type="scientific">Parathielavia hyrcaniae</name>
    <dbReference type="NCBI Taxonomy" id="113614"/>
    <lineage>
        <taxon>Eukaryota</taxon>
        <taxon>Fungi</taxon>
        <taxon>Dikarya</taxon>
        <taxon>Ascomycota</taxon>
        <taxon>Pezizomycotina</taxon>
        <taxon>Sordariomycetes</taxon>
        <taxon>Sordariomycetidae</taxon>
        <taxon>Sordariales</taxon>
        <taxon>Chaetomiaceae</taxon>
        <taxon>Parathielavia</taxon>
    </lineage>
</organism>
<dbReference type="PANTHER" id="PTHR31465">
    <property type="entry name" value="PROTEIN RTA1-RELATED"/>
    <property type="match status" value="1"/>
</dbReference>
<dbReference type="InterPro" id="IPR007568">
    <property type="entry name" value="RTA1"/>
</dbReference>
<feature type="compositionally biased region" description="Pro residues" evidence="5">
    <location>
        <begin position="1"/>
        <end position="18"/>
    </location>
</feature>
<protein>
    <submittedName>
        <fullName evidence="7">Uncharacterized protein</fullName>
    </submittedName>
</protein>
<comment type="subcellular location">
    <subcellularLocation>
        <location evidence="1">Membrane</location>
        <topology evidence="1">Multi-pass membrane protein</topology>
    </subcellularLocation>
</comment>
<name>A0AAN6PUK9_9PEZI</name>
<evidence type="ECO:0000256" key="5">
    <source>
        <dbReference type="SAM" id="MobiDB-lite"/>
    </source>
</evidence>
<evidence type="ECO:0000256" key="2">
    <source>
        <dbReference type="ARBA" id="ARBA00022692"/>
    </source>
</evidence>
<reference evidence="7" key="2">
    <citation type="submission" date="2023-05" db="EMBL/GenBank/DDBJ databases">
        <authorList>
            <consortium name="Lawrence Berkeley National Laboratory"/>
            <person name="Steindorff A."/>
            <person name="Hensen N."/>
            <person name="Bonometti L."/>
            <person name="Westerberg I."/>
            <person name="Brannstrom I.O."/>
            <person name="Guillou S."/>
            <person name="Cros-Aarteil S."/>
            <person name="Calhoun S."/>
            <person name="Haridas S."/>
            <person name="Kuo A."/>
            <person name="Mondo S."/>
            <person name="Pangilinan J."/>
            <person name="Riley R."/>
            <person name="Labutti K."/>
            <person name="Andreopoulos B."/>
            <person name="Lipzen A."/>
            <person name="Chen C."/>
            <person name="Yanf M."/>
            <person name="Daum C."/>
            <person name="Ng V."/>
            <person name="Clum A."/>
            <person name="Ohm R."/>
            <person name="Martin F."/>
            <person name="Silar P."/>
            <person name="Natvig D."/>
            <person name="Lalanne C."/>
            <person name="Gautier V."/>
            <person name="Ament-Velasquez S.L."/>
            <person name="Kruys A."/>
            <person name="Hutchinson M.I."/>
            <person name="Powell A.J."/>
            <person name="Barry K."/>
            <person name="Miller A.N."/>
            <person name="Grigoriev I.V."/>
            <person name="Debuchy R."/>
            <person name="Gladieux P."/>
            <person name="Thoren M.H."/>
            <person name="Johannesson H."/>
        </authorList>
    </citation>
    <scope>NUCLEOTIDE SEQUENCE</scope>
    <source>
        <strain evidence="7">CBS 757.83</strain>
    </source>
</reference>
<dbReference type="Pfam" id="PF04479">
    <property type="entry name" value="RTA1"/>
    <property type="match status" value="1"/>
</dbReference>
<gene>
    <name evidence="7" type="ORF">N658DRAFT_434157</name>
</gene>
<dbReference type="GO" id="GO:0016020">
    <property type="term" value="C:membrane"/>
    <property type="evidence" value="ECO:0007669"/>
    <property type="project" value="UniProtKB-SubCell"/>
</dbReference>
<reference evidence="7" key="1">
    <citation type="journal article" date="2023" name="Mol. Phylogenet. Evol.">
        <title>Genome-scale phylogeny and comparative genomics of the fungal order Sordariales.</title>
        <authorList>
            <person name="Hensen N."/>
            <person name="Bonometti L."/>
            <person name="Westerberg I."/>
            <person name="Brannstrom I.O."/>
            <person name="Guillou S."/>
            <person name="Cros-Aarteil S."/>
            <person name="Calhoun S."/>
            <person name="Haridas S."/>
            <person name="Kuo A."/>
            <person name="Mondo S."/>
            <person name="Pangilinan J."/>
            <person name="Riley R."/>
            <person name="LaButti K."/>
            <person name="Andreopoulos B."/>
            <person name="Lipzen A."/>
            <person name="Chen C."/>
            <person name="Yan M."/>
            <person name="Daum C."/>
            <person name="Ng V."/>
            <person name="Clum A."/>
            <person name="Steindorff A."/>
            <person name="Ohm R.A."/>
            <person name="Martin F."/>
            <person name="Silar P."/>
            <person name="Natvig D.O."/>
            <person name="Lalanne C."/>
            <person name="Gautier V."/>
            <person name="Ament-Velasquez S.L."/>
            <person name="Kruys A."/>
            <person name="Hutchinson M.I."/>
            <person name="Powell A.J."/>
            <person name="Barry K."/>
            <person name="Miller A.N."/>
            <person name="Grigoriev I.V."/>
            <person name="Debuchy R."/>
            <person name="Gladieux P."/>
            <person name="Hiltunen Thoren M."/>
            <person name="Johannesson H."/>
        </authorList>
    </citation>
    <scope>NUCLEOTIDE SEQUENCE</scope>
    <source>
        <strain evidence="7">CBS 757.83</strain>
    </source>
</reference>
<dbReference type="PANTHER" id="PTHR31465:SF15">
    <property type="entry name" value="LIPID TRANSPORTER ATNI-RELATED"/>
    <property type="match status" value="1"/>
</dbReference>
<feature type="region of interest" description="Disordered" evidence="5">
    <location>
        <begin position="1"/>
        <end position="27"/>
    </location>
</feature>
<keyword evidence="3 6" id="KW-1133">Transmembrane helix</keyword>
<feature type="transmembrane region" description="Helical" evidence="6">
    <location>
        <begin position="163"/>
        <end position="181"/>
    </location>
</feature>
<keyword evidence="4 6" id="KW-0472">Membrane</keyword>
<evidence type="ECO:0000313" key="8">
    <source>
        <dbReference type="Proteomes" id="UP001305647"/>
    </source>
</evidence>
<feature type="transmembrane region" description="Helical" evidence="6">
    <location>
        <begin position="118"/>
        <end position="142"/>
    </location>
</feature>
<feature type="transmembrane region" description="Helical" evidence="6">
    <location>
        <begin position="244"/>
        <end position="265"/>
    </location>
</feature>